<reference evidence="8" key="1">
    <citation type="journal article" date="2019" name="Int. J. Syst. Evol. Microbiol.">
        <title>The Global Catalogue of Microorganisms (GCM) 10K type strain sequencing project: providing services to taxonomists for standard genome sequencing and annotation.</title>
        <authorList>
            <consortium name="The Broad Institute Genomics Platform"/>
            <consortium name="The Broad Institute Genome Sequencing Center for Infectious Disease"/>
            <person name="Wu L."/>
            <person name="Ma J."/>
        </authorList>
    </citation>
    <scope>NUCLEOTIDE SEQUENCE [LARGE SCALE GENOMIC DNA]</scope>
    <source>
        <strain evidence="8">CCUG 56608</strain>
    </source>
</reference>
<dbReference type="PANTHER" id="PTHR21621">
    <property type="entry name" value="RIBOSOMAL PROTEIN S6 MODIFICATION PROTEIN"/>
    <property type="match status" value="1"/>
</dbReference>
<dbReference type="PROSITE" id="PS00866">
    <property type="entry name" value="CPSASE_1"/>
    <property type="match status" value="1"/>
</dbReference>
<evidence type="ECO:0000256" key="1">
    <source>
        <dbReference type="PROSITE-ProRule" id="PRU00409"/>
    </source>
</evidence>
<dbReference type="Proteomes" id="UP001597041">
    <property type="component" value="Unassembled WGS sequence"/>
</dbReference>
<dbReference type="SUPFAM" id="SSF56059">
    <property type="entry name" value="Glutathione synthetase ATP-binding domain-like"/>
    <property type="match status" value="1"/>
</dbReference>
<evidence type="ECO:0000313" key="8">
    <source>
        <dbReference type="Proteomes" id="UP001597041"/>
    </source>
</evidence>
<dbReference type="EMBL" id="JBHTKK010000001">
    <property type="protein sequence ID" value="MFD1064440.1"/>
    <property type="molecule type" value="Genomic_DNA"/>
</dbReference>
<gene>
    <name evidence="7" type="ORF">ACFQ19_00240</name>
</gene>
<proteinExistence type="inferred from homology"/>
<dbReference type="SMART" id="SM01209">
    <property type="entry name" value="GARS_A"/>
    <property type="match status" value="1"/>
</dbReference>
<comment type="caution">
    <text evidence="7">The sequence shown here is derived from an EMBL/GenBank/DDBJ whole genome shotgun (WGS) entry which is preliminary data.</text>
</comment>
<accession>A0ABW3NDJ9</accession>
<dbReference type="PANTHER" id="PTHR21621:SF0">
    <property type="entry name" value="BETA-CITRYLGLUTAMATE SYNTHASE B-RELATED"/>
    <property type="match status" value="1"/>
</dbReference>
<dbReference type="InterPro" id="IPR011761">
    <property type="entry name" value="ATP-grasp"/>
</dbReference>
<evidence type="ECO:0000256" key="4">
    <source>
        <dbReference type="SAM" id="Coils"/>
    </source>
</evidence>
<evidence type="ECO:0000313" key="7">
    <source>
        <dbReference type="EMBL" id="MFD1064440.1"/>
    </source>
</evidence>
<keyword evidence="1" id="KW-0547">Nucleotide-binding</keyword>
<dbReference type="Gene3D" id="3.30.470.20">
    <property type="entry name" value="ATP-grasp fold, B domain"/>
    <property type="match status" value="2"/>
</dbReference>
<sequence>MEQNRFIDSLNHPIPRRANSYMLSTYSIVLEAWRRGLKVSFRFITQAPGKIIASYSISDIDKVYHFTVTRGNLVSKEAVKSVINKVTTKNILEKNNIPTPGGKDFEAHVSDSEIINYASKLGYPVVIKPTDGQGGDGVIAGIQSEEELVEALEYVRRKLQSPQVILEKYFEGEDYRIYVIGNKVSAAYKRIKANVIGDGKSTVKQLINQKNIERAKLPSLPESSIKIDDEVNTLLHRKGYNLDSVIPEGEFIYIKSKNNISAGGESIDMTDKISDHIKETAINAASAFENLPQCGVDIMIDEENDTGVIIEINSRASIRQHLIPVKGQGKDVSSDIIDFYFPESINYDRKRAQKFYLDFDYIYDVCFNKKVKELQLPELPKQGLKLTRYLISNCNYTEAFAERVRQLAYLAGINGYIKPLNNGDISVVVGSSQKRINDFYARLKQHLKLRKKTAKLEEKERRSPIMHGFYIESLNEKNDNTDKNTLDKYIKDYAILESEYQNMVTRLAKYEQEEQTLELTKQQNKQLKKRLQQMEESNSWKFTKPIRALTGKKKK</sequence>
<keyword evidence="4" id="KW-0175">Coiled coil</keyword>
<keyword evidence="1" id="KW-0067">ATP-binding</keyword>
<dbReference type="Pfam" id="PF00708">
    <property type="entry name" value="Acylphosphatase"/>
    <property type="match status" value="1"/>
</dbReference>
<dbReference type="Pfam" id="PF02655">
    <property type="entry name" value="ATP-grasp_3"/>
    <property type="match status" value="1"/>
</dbReference>
<dbReference type="PROSITE" id="PS51160">
    <property type="entry name" value="ACYLPHOSPHATASE_3"/>
    <property type="match status" value="1"/>
</dbReference>
<dbReference type="InterPro" id="IPR005479">
    <property type="entry name" value="CPAse_ATP-bd"/>
</dbReference>
<name>A0ABW3NDJ9_9BACI</name>
<evidence type="ECO:0000256" key="3">
    <source>
        <dbReference type="RuleBase" id="RU004168"/>
    </source>
</evidence>
<evidence type="ECO:0000259" key="6">
    <source>
        <dbReference type="PROSITE" id="PS51160"/>
    </source>
</evidence>
<comment type="similarity">
    <text evidence="3">Belongs to the acylphosphatase family.</text>
</comment>
<organism evidence="7 8">
    <name type="scientific">Oceanobacillus locisalsi</name>
    <dbReference type="NCBI Taxonomy" id="546107"/>
    <lineage>
        <taxon>Bacteria</taxon>
        <taxon>Bacillati</taxon>
        <taxon>Bacillota</taxon>
        <taxon>Bacilli</taxon>
        <taxon>Bacillales</taxon>
        <taxon>Bacillaceae</taxon>
        <taxon>Oceanobacillus</taxon>
    </lineage>
</organism>
<keyword evidence="8" id="KW-1185">Reference proteome</keyword>
<protein>
    <submittedName>
        <fullName evidence="7">ATP-grasp domain-containing protein</fullName>
    </submittedName>
</protein>
<feature type="domain" description="Acylphosphatase-like" evidence="6">
    <location>
        <begin position="386"/>
        <end position="473"/>
    </location>
</feature>
<dbReference type="InterPro" id="IPR001792">
    <property type="entry name" value="Acylphosphatase-like_dom"/>
</dbReference>
<evidence type="ECO:0000259" key="5">
    <source>
        <dbReference type="PROSITE" id="PS50975"/>
    </source>
</evidence>
<feature type="coiled-coil region" evidence="4">
    <location>
        <begin position="493"/>
        <end position="537"/>
    </location>
</feature>
<dbReference type="RefSeq" id="WP_379589842.1">
    <property type="nucleotide sequence ID" value="NZ_JBHTKK010000001.1"/>
</dbReference>
<evidence type="ECO:0000256" key="2">
    <source>
        <dbReference type="PROSITE-ProRule" id="PRU00520"/>
    </source>
</evidence>
<dbReference type="InterPro" id="IPR003806">
    <property type="entry name" value="ATP-grasp_PylC-type"/>
</dbReference>
<feature type="domain" description="ATP-grasp" evidence="5">
    <location>
        <begin position="89"/>
        <end position="341"/>
    </location>
</feature>
<dbReference type="PROSITE" id="PS50975">
    <property type="entry name" value="ATP_GRASP"/>
    <property type="match status" value="1"/>
</dbReference>
<comment type="caution">
    <text evidence="2">Lacks conserved residue(s) required for the propagation of feature annotation.</text>
</comment>